<dbReference type="GO" id="GO:0003677">
    <property type="term" value="F:DNA binding"/>
    <property type="evidence" value="ECO:0007669"/>
    <property type="project" value="UniProtKB-KW"/>
</dbReference>
<protein>
    <submittedName>
        <fullName evidence="7">IS4 family transposase</fullName>
    </submittedName>
</protein>
<evidence type="ECO:0000259" key="6">
    <source>
        <dbReference type="Pfam" id="PF01609"/>
    </source>
</evidence>
<feature type="domain" description="Transposase IS4-like" evidence="6">
    <location>
        <begin position="108"/>
        <end position="325"/>
    </location>
</feature>
<dbReference type="Gene3D" id="3.90.350.10">
    <property type="entry name" value="Transposase Inhibitor Protein From Tn5, Chain A, domain 1"/>
    <property type="match status" value="1"/>
</dbReference>
<name>A0A927GUY7_9BACL</name>
<dbReference type="InterPro" id="IPR012337">
    <property type="entry name" value="RNaseH-like_sf"/>
</dbReference>
<organism evidence="7 8">
    <name type="scientific">Paenibacillus sabuli</name>
    <dbReference type="NCBI Taxonomy" id="2772509"/>
    <lineage>
        <taxon>Bacteria</taxon>
        <taxon>Bacillati</taxon>
        <taxon>Bacillota</taxon>
        <taxon>Bacilli</taxon>
        <taxon>Bacillales</taxon>
        <taxon>Paenibacillaceae</taxon>
        <taxon>Paenibacillus</taxon>
    </lineage>
</organism>
<keyword evidence="2" id="KW-0815">Transposition</keyword>
<dbReference type="SUPFAM" id="SSF53098">
    <property type="entry name" value="Ribonuclease H-like"/>
    <property type="match status" value="1"/>
</dbReference>
<dbReference type="GO" id="GO:0004803">
    <property type="term" value="F:transposase activity"/>
    <property type="evidence" value="ECO:0007669"/>
    <property type="project" value="InterPro"/>
</dbReference>
<dbReference type="EMBL" id="JACXIZ010000086">
    <property type="protein sequence ID" value="MBD2848655.1"/>
    <property type="molecule type" value="Genomic_DNA"/>
</dbReference>
<evidence type="ECO:0000256" key="1">
    <source>
        <dbReference type="ARBA" id="ARBA00010075"/>
    </source>
</evidence>
<feature type="compositionally biased region" description="Basic residues" evidence="5">
    <location>
        <begin position="369"/>
        <end position="387"/>
    </location>
</feature>
<gene>
    <name evidence="7" type="ORF">IDH44_26085</name>
</gene>
<accession>A0A927GUY7</accession>
<proteinExistence type="inferred from homology"/>
<dbReference type="PANTHER" id="PTHR33258:SF1">
    <property type="entry name" value="TRANSPOSASE INSL FOR INSERTION SEQUENCE ELEMENT IS186A-RELATED"/>
    <property type="match status" value="1"/>
</dbReference>
<evidence type="ECO:0000256" key="3">
    <source>
        <dbReference type="ARBA" id="ARBA00023125"/>
    </source>
</evidence>
<dbReference type="InterPro" id="IPR047952">
    <property type="entry name" value="Transpos_IS4"/>
</dbReference>
<dbReference type="GO" id="GO:0006313">
    <property type="term" value="P:DNA transposition"/>
    <property type="evidence" value="ECO:0007669"/>
    <property type="project" value="InterPro"/>
</dbReference>
<dbReference type="Proteomes" id="UP000621560">
    <property type="component" value="Unassembled WGS sequence"/>
</dbReference>
<evidence type="ECO:0000256" key="2">
    <source>
        <dbReference type="ARBA" id="ARBA00022578"/>
    </source>
</evidence>
<evidence type="ECO:0000256" key="4">
    <source>
        <dbReference type="ARBA" id="ARBA00023172"/>
    </source>
</evidence>
<dbReference type="InterPro" id="IPR002559">
    <property type="entry name" value="Transposase_11"/>
</dbReference>
<dbReference type="AlphaFoldDB" id="A0A927GUY7"/>
<reference evidence="7" key="1">
    <citation type="submission" date="2020-09" db="EMBL/GenBank/DDBJ databases">
        <title>A novel bacterium of genus Paenibacillus, isolated from South China Sea.</title>
        <authorList>
            <person name="Huang H."/>
            <person name="Mo K."/>
            <person name="Hu Y."/>
        </authorList>
    </citation>
    <scope>NUCLEOTIDE SEQUENCE</scope>
    <source>
        <strain evidence="7">IB182496</strain>
    </source>
</reference>
<comment type="caution">
    <text evidence="7">The sequence shown here is derived from an EMBL/GenBank/DDBJ whole genome shotgun (WGS) entry which is preliminary data.</text>
</comment>
<evidence type="ECO:0000256" key="5">
    <source>
        <dbReference type="SAM" id="MobiDB-lite"/>
    </source>
</evidence>
<dbReference type="PANTHER" id="PTHR33258">
    <property type="entry name" value="TRANSPOSASE INSL FOR INSERTION SEQUENCE ELEMENT IS186A-RELATED"/>
    <property type="match status" value="1"/>
</dbReference>
<sequence length="394" mass="45859">MSQVLGVMDPTAQDVVSDRYGKKLFLGKTAILFLEAILAKRKNVAEIAEHLRSNSWLQRWIELESIDQSSLNRRLNRLPTETLRDAYENLVEQLAKDFRFPDAVRSLGRVIAVDSTSITIGRSRGAWAYQQTNKNAVKMHTCLRLGENKSDLPTATVLSTATVPDLDQEVLEHLVGEKGTTHLLDRGYIRYEQFLTWNQQGIFFVARLKAGNQLKVLQQHPVAAGHGIERDEEVEVKHPKTGETERFRLVTYTFKDEKGKSHRVRALTNRWDLAASEVAQAYRYRWRIEVFFKQMKQRLHLDHIYSAKPRAVWNQIYLNLIAYVLCEYARKHTAPHQSFGRMMATFNLYRMKPWDDFVQALHPEGLRTSKGRRKKGGRPRIHPKRHPKRRLLFY</sequence>
<evidence type="ECO:0000313" key="7">
    <source>
        <dbReference type="EMBL" id="MBD2848655.1"/>
    </source>
</evidence>
<feature type="region of interest" description="Disordered" evidence="5">
    <location>
        <begin position="367"/>
        <end position="387"/>
    </location>
</feature>
<evidence type="ECO:0000313" key="8">
    <source>
        <dbReference type="Proteomes" id="UP000621560"/>
    </source>
</evidence>
<keyword evidence="3" id="KW-0238">DNA-binding</keyword>
<comment type="similarity">
    <text evidence="1">Belongs to the transposase 11 family.</text>
</comment>
<keyword evidence="4" id="KW-0233">DNA recombination</keyword>
<keyword evidence="8" id="KW-1185">Reference proteome</keyword>
<dbReference type="Pfam" id="PF01609">
    <property type="entry name" value="DDE_Tnp_1"/>
    <property type="match status" value="1"/>
</dbReference>
<dbReference type="NCBIfam" id="NF033592">
    <property type="entry name" value="transpos_IS4_1"/>
    <property type="match status" value="1"/>
</dbReference>